<sequence length="332" mass="36058">MAKYKVTNLDAPIEADYWVDIPIRDPDTNKDMVDEEGRILVQRHVTRTVKQKEYQSIIDKVPTYDNLVTSYNTYVTENNKQVKLISEMATTATNNVTKLTETVNNHDSQIHALYTKINAIQGIDIDDFKLVTETNIKNIKNSYLPLAGGTLTGAVAINHNLTVTGTITSTFHGNLTGNVVGNVTGNITGSAKSATNDSSNRNIVNTYALKGNYPDRIKFGWDTTHKNYVNVTVDVTTWGLITTGNISSQSVNHAKISDKANSADMAKKATSADYATNSINAVNATAAVKATQDGTGAIITNTYVKRTSEQTISAQHNFSNGVKVSGYLVTIG</sequence>
<reference evidence="1" key="1">
    <citation type="journal article" date="2021" name="Proc. Natl. Acad. Sci. U.S.A.">
        <title>A Catalog of Tens of Thousands of Viruses from Human Metagenomes Reveals Hidden Associations with Chronic Diseases.</title>
        <authorList>
            <person name="Tisza M.J."/>
            <person name="Buck C.B."/>
        </authorList>
    </citation>
    <scope>NUCLEOTIDE SEQUENCE</scope>
    <source>
        <strain evidence="1">CtIKM86</strain>
    </source>
</reference>
<evidence type="ECO:0000313" key="1">
    <source>
        <dbReference type="EMBL" id="DAF52302.1"/>
    </source>
</evidence>
<protein>
    <submittedName>
        <fullName evidence="1">Uncharacterized protein</fullName>
    </submittedName>
</protein>
<name>A0A8S5SMW6_9CAUD</name>
<organism evidence="1">
    <name type="scientific">Podoviridae sp. ctIKM86</name>
    <dbReference type="NCBI Taxonomy" id="2827729"/>
    <lineage>
        <taxon>Viruses</taxon>
        <taxon>Duplodnaviria</taxon>
        <taxon>Heunggongvirae</taxon>
        <taxon>Uroviricota</taxon>
        <taxon>Caudoviricetes</taxon>
    </lineage>
</organism>
<accession>A0A8S5SMW6</accession>
<dbReference type="EMBL" id="BK032631">
    <property type="protein sequence ID" value="DAF52302.1"/>
    <property type="molecule type" value="Genomic_DNA"/>
</dbReference>
<proteinExistence type="predicted"/>